<dbReference type="RefSeq" id="WP_320319130.1">
    <property type="nucleotide sequence ID" value="NZ_JAVIIX010000038.1"/>
</dbReference>
<sequence>MEQDIANFMLRAAKFEFFLVNRDTSLVHTKVVGVFTAIIGVNWTKVAQFVEVAFPFNTFDFTNSGFEIFAQTAPQYLVIKHDGRLGWDCDNEPIDSWDRLLTRSYAQLRNNVAHGNKHQMPAPFTHDRTAQFLPAGLALMNFIANQVFLESDWDTPIFS</sequence>
<protein>
    <recommendedName>
        <fullName evidence="3">RiboL-PSP-HEPN domain-containing protein</fullName>
    </recommendedName>
</protein>
<accession>A0ABU4XS61</accession>
<gene>
    <name evidence="1" type="ORF">RFM27_31985</name>
</gene>
<comment type="caution">
    <text evidence="1">The sequence shown here is derived from an EMBL/GenBank/DDBJ whole genome shotgun (WGS) entry which is preliminary data.</text>
</comment>
<evidence type="ECO:0000313" key="1">
    <source>
        <dbReference type="EMBL" id="MDX8476690.1"/>
    </source>
</evidence>
<keyword evidence="2" id="KW-1185">Reference proteome</keyword>
<dbReference type="EMBL" id="JAVIIZ010000040">
    <property type="protein sequence ID" value="MDX8476690.1"/>
    <property type="molecule type" value="Genomic_DNA"/>
</dbReference>
<proteinExistence type="predicted"/>
<evidence type="ECO:0008006" key="3">
    <source>
        <dbReference type="Google" id="ProtNLM"/>
    </source>
</evidence>
<reference evidence="1 2" key="1">
    <citation type="submission" date="2023-08" db="EMBL/GenBank/DDBJ databases">
        <title>Implementing the SeqCode for naming new Mesorhizobium species isolated from Vachellia karroo root nodules.</title>
        <authorList>
            <person name="Van Lill M."/>
        </authorList>
    </citation>
    <scope>NUCLEOTIDE SEQUENCE [LARGE SCALE GENOMIC DNA]</scope>
    <source>
        <strain evidence="1 2">VK23A</strain>
    </source>
</reference>
<dbReference type="Proteomes" id="UP001271780">
    <property type="component" value="Unassembled WGS sequence"/>
</dbReference>
<evidence type="ECO:0000313" key="2">
    <source>
        <dbReference type="Proteomes" id="UP001271780"/>
    </source>
</evidence>
<organism evidence="1 2">
    <name type="scientific">Mesorhizobium dulcispinae</name>
    <dbReference type="NCBI Taxonomy" id="3072316"/>
    <lineage>
        <taxon>Bacteria</taxon>
        <taxon>Pseudomonadati</taxon>
        <taxon>Pseudomonadota</taxon>
        <taxon>Alphaproteobacteria</taxon>
        <taxon>Hyphomicrobiales</taxon>
        <taxon>Phyllobacteriaceae</taxon>
        <taxon>Mesorhizobium</taxon>
    </lineage>
</organism>
<name>A0ABU4XS61_9HYPH</name>